<dbReference type="InterPro" id="IPR028098">
    <property type="entry name" value="Glyco_trans_4-like_N"/>
</dbReference>
<dbReference type="OrthoDB" id="9802525at2"/>
<dbReference type="PANTHER" id="PTHR45947">
    <property type="entry name" value="SULFOQUINOVOSYL TRANSFERASE SQD2"/>
    <property type="match status" value="1"/>
</dbReference>
<dbReference type="CAZy" id="GT4">
    <property type="family name" value="Glycosyltransferase Family 4"/>
</dbReference>
<keyword evidence="3" id="KW-1185">Reference proteome</keyword>
<evidence type="ECO:0000313" key="2">
    <source>
        <dbReference type="EMBL" id="ABA89544.1"/>
    </source>
</evidence>
<dbReference type="CDD" id="cd03814">
    <property type="entry name" value="GT4-like"/>
    <property type="match status" value="1"/>
</dbReference>
<dbReference type="PANTHER" id="PTHR45947:SF3">
    <property type="entry name" value="SULFOQUINOVOSYL TRANSFERASE SQD2"/>
    <property type="match status" value="1"/>
</dbReference>
<name>Q3A263_SYNC1</name>
<feature type="domain" description="Glycosyltransferase subfamily 4-like N-terminal" evidence="1">
    <location>
        <begin position="16"/>
        <end position="181"/>
    </location>
</feature>
<dbReference type="RefSeq" id="WP_011342063.1">
    <property type="nucleotide sequence ID" value="NC_007498.2"/>
</dbReference>
<dbReference type="EMBL" id="CP000142">
    <property type="protein sequence ID" value="ABA89544.1"/>
    <property type="molecule type" value="Genomic_DNA"/>
</dbReference>
<reference evidence="3" key="1">
    <citation type="submission" date="2005-10" db="EMBL/GenBank/DDBJ databases">
        <title>Complete sequence of Pelobacter carbinolicus DSM 2380.</title>
        <authorList>
            <person name="Copeland A."/>
            <person name="Lucas S."/>
            <person name="Lapidus A."/>
            <person name="Barry K."/>
            <person name="Detter J.C."/>
            <person name="Glavina T."/>
            <person name="Hammon N."/>
            <person name="Israni S."/>
            <person name="Pitluck S."/>
            <person name="Chertkov O."/>
            <person name="Schmutz J."/>
            <person name="Larimer F."/>
            <person name="Land M."/>
            <person name="Kyrpides N."/>
            <person name="Ivanova N."/>
            <person name="Richardson P."/>
        </authorList>
    </citation>
    <scope>NUCLEOTIDE SEQUENCE [LARGE SCALE GENOMIC DNA]</scope>
    <source>
        <strain evidence="3">DSM 2380 / NBRC 103641 / GraBd1</strain>
    </source>
</reference>
<dbReference type="KEGG" id="pca:Pcar_2305"/>
<accession>Q3A263</accession>
<dbReference type="InterPro" id="IPR050194">
    <property type="entry name" value="Glycosyltransferase_grp1"/>
</dbReference>
<dbReference type="SUPFAM" id="SSF53756">
    <property type="entry name" value="UDP-Glycosyltransferase/glycogen phosphorylase"/>
    <property type="match status" value="1"/>
</dbReference>
<sequence>MSLRVTLISETYMPQINGVSRTLERLVAHCLQRGDQLQLMVPDYNVESEDPQGVERRSWRGLRLPFYKEICLPLVAARRLRRALQDFAPHVVHIATEGPLGWTALRVCRQLGLPVVSSYHTNFPQYLDSYRLGWLEAVAWRYLRWFHNATSATLCPTSTTRDMLVQRGFERVGVWGRGVDPRLFDTARRSVSVRRELGIGDNEVVAVYTGRLAAEKNLPLLMEAWRHRPADGPDRLLLIGDGPLRSNLEAKAPAGVVFAGYRWGEDLARCYAAGDLFVFPSITDTFGNVMLEAMASGLPVIGFDVAGPRDVIRHGETGLVIQDQTAGALAAAMARMTIMTQQRQHMSRMARSYAETQSWPHILEQVREQYRDVVPRVHSGKGRSGYEGQNPEH</sequence>
<evidence type="ECO:0000259" key="1">
    <source>
        <dbReference type="Pfam" id="PF13439"/>
    </source>
</evidence>
<dbReference type="eggNOG" id="COG0438">
    <property type="taxonomic scope" value="Bacteria"/>
</dbReference>
<protein>
    <submittedName>
        <fullName evidence="2">Glycosyltransferase</fullName>
    </submittedName>
</protein>
<organism evidence="2 3">
    <name type="scientific">Syntrophotalea carbinolica (strain DSM 2380 / NBRC 103641 / GraBd1)</name>
    <name type="common">Pelobacter carbinolicus</name>
    <dbReference type="NCBI Taxonomy" id="338963"/>
    <lineage>
        <taxon>Bacteria</taxon>
        <taxon>Pseudomonadati</taxon>
        <taxon>Thermodesulfobacteriota</taxon>
        <taxon>Desulfuromonadia</taxon>
        <taxon>Desulfuromonadales</taxon>
        <taxon>Syntrophotaleaceae</taxon>
        <taxon>Syntrophotalea</taxon>
    </lineage>
</organism>
<keyword evidence="2" id="KW-0808">Transferase</keyword>
<evidence type="ECO:0000313" key="3">
    <source>
        <dbReference type="Proteomes" id="UP000002534"/>
    </source>
</evidence>
<dbReference type="Pfam" id="PF13439">
    <property type="entry name" value="Glyco_transf_4"/>
    <property type="match status" value="1"/>
</dbReference>
<dbReference type="AlphaFoldDB" id="Q3A263"/>
<dbReference type="Pfam" id="PF13692">
    <property type="entry name" value="Glyco_trans_1_4"/>
    <property type="match status" value="1"/>
</dbReference>
<gene>
    <name evidence="2" type="ordered locus">Pcar_2305</name>
</gene>
<dbReference type="HOGENOM" id="CLU_009583_2_0_7"/>
<reference evidence="2 3" key="2">
    <citation type="journal article" date="2012" name="BMC Genomics">
        <title>The genome of Pelobacter carbinolicus reveals surprising metabolic capabilities and physiological features.</title>
        <authorList>
            <person name="Aklujkar M."/>
            <person name="Haveman S.A."/>
            <person name="Didonato R.Jr."/>
            <person name="Chertkov O."/>
            <person name="Han C.S."/>
            <person name="Land M.L."/>
            <person name="Brown P."/>
            <person name="Lovley D.R."/>
        </authorList>
    </citation>
    <scope>NUCLEOTIDE SEQUENCE [LARGE SCALE GENOMIC DNA]</scope>
    <source>
        <strain evidence="3">DSM 2380 / NBRC 103641 / GraBd1</strain>
    </source>
</reference>
<proteinExistence type="predicted"/>
<dbReference type="Gene3D" id="3.40.50.2000">
    <property type="entry name" value="Glycogen Phosphorylase B"/>
    <property type="match status" value="2"/>
</dbReference>
<dbReference type="STRING" id="338963.Pcar_2305"/>
<dbReference type="GO" id="GO:0016757">
    <property type="term" value="F:glycosyltransferase activity"/>
    <property type="evidence" value="ECO:0007669"/>
    <property type="project" value="UniProtKB-ARBA"/>
</dbReference>
<dbReference type="Proteomes" id="UP000002534">
    <property type="component" value="Chromosome"/>
</dbReference>